<proteinExistence type="predicted"/>
<dbReference type="OrthoDB" id="428177at2759"/>
<evidence type="ECO:0000313" key="4">
    <source>
        <dbReference type="Proteomes" id="UP000281245"/>
    </source>
</evidence>
<dbReference type="Proteomes" id="UP000271337">
    <property type="component" value="Unassembled WGS sequence"/>
</dbReference>
<evidence type="ECO:0000313" key="2">
    <source>
        <dbReference type="EMBL" id="RMY18017.1"/>
    </source>
</evidence>
<protein>
    <submittedName>
        <fullName evidence="1">Uncharacterized protein</fullName>
    </submittedName>
</protein>
<reference evidence="3 4" key="1">
    <citation type="journal article" date="2018" name="BMC Genomics">
        <title>Genomic evidence for intraspecific hybridization in a clonal and extremely halotolerant yeast.</title>
        <authorList>
            <person name="Gostincar C."/>
            <person name="Stajich J.E."/>
            <person name="Zupancic J."/>
            <person name="Zalar P."/>
            <person name="Gunde-Cimerman N."/>
        </authorList>
    </citation>
    <scope>NUCLEOTIDE SEQUENCE [LARGE SCALE GENOMIC DNA]</scope>
    <source>
        <strain evidence="1 4">EXF-6656</strain>
        <strain evidence="2 3">EXF-6669</strain>
    </source>
</reference>
<dbReference type="AlphaFoldDB" id="A0A3M6XCY2"/>
<evidence type="ECO:0000313" key="1">
    <source>
        <dbReference type="EMBL" id="RMX88416.1"/>
    </source>
</evidence>
<sequence>MTRAIFKEGQTFWCRPAAVPTLPHPLKALTSRVQHSTWLLSMPTVLADLTKEAPKPYAEKAQKSGKKLIMQEWGTCYYDTRNNN</sequence>
<gene>
    <name evidence="2" type="ORF">D0867_05618</name>
    <name evidence="1" type="ORF">D0869_01642</name>
</gene>
<dbReference type="EMBL" id="QWIJ01000071">
    <property type="protein sequence ID" value="RMX88416.1"/>
    <property type="molecule type" value="Genomic_DNA"/>
</dbReference>
<accession>A0A3M6XCY2</accession>
<dbReference type="EMBL" id="QWIL01000511">
    <property type="protein sequence ID" value="RMY18017.1"/>
    <property type="molecule type" value="Genomic_DNA"/>
</dbReference>
<evidence type="ECO:0000313" key="3">
    <source>
        <dbReference type="Proteomes" id="UP000271337"/>
    </source>
</evidence>
<organism evidence="1 4">
    <name type="scientific">Hortaea werneckii</name>
    <name type="common">Black yeast</name>
    <name type="synonym">Cladosporium werneckii</name>
    <dbReference type="NCBI Taxonomy" id="91943"/>
    <lineage>
        <taxon>Eukaryota</taxon>
        <taxon>Fungi</taxon>
        <taxon>Dikarya</taxon>
        <taxon>Ascomycota</taxon>
        <taxon>Pezizomycotina</taxon>
        <taxon>Dothideomycetes</taxon>
        <taxon>Dothideomycetidae</taxon>
        <taxon>Mycosphaerellales</taxon>
        <taxon>Teratosphaeriaceae</taxon>
        <taxon>Hortaea</taxon>
    </lineage>
</organism>
<name>A0A3M6XCY2_HORWE</name>
<comment type="caution">
    <text evidence="1">The sequence shown here is derived from an EMBL/GenBank/DDBJ whole genome shotgun (WGS) entry which is preliminary data.</text>
</comment>
<dbReference type="Proteomes" id="UP000281245">
    <property type="component" value="Unassembled WGS sequence"/>
</dbReference>